<evidence type="ECO:0000313" key="2">
    <source>
        <dbReference type="EMBL" id="ASJ55868.1"/>
    </source>
</evidence>
<feature type="transmembrane region" description="Helical" evidence="1">
    <location>
        <begin position="28"/>
        <end position="53"/>
    </location>
</feature>
<accession>A0A220ML84</accession>
<gene>
    <name evidence="2" type="ORF">BP422_21320</name>
</gene>
<evidence type="ECO:0000256" key="1">
    <source>
        <dbReference type="SAM" id="Phobius"/>
    </source>
</evidence>
<evidence type="ECO:0000313" key="3">
    <source>
        <dbReference type="Proteomes" id="UP000197781"/>
    </source>
</evidence>
<name>A0A220ML84_9BACL</name>
<reference evidence="2 3" key="1">
    <citation type="submission" date="2016-11" db="EMBL/GenBank/DDBJ databases">
        <authorList>
            <person name="Jaros S."/>
            <person name="Januszkiewicz K."/>
            <person name="Wedrychowicz H."/>
        </authorList>
    </citation>
    <scope>NUCLEOTIDE SEQUENCE [LARGE SCALE GENOMIC DNA]</scope>
    <source>
        <strain evidence="2 3">NF2</strain>
    </source>
</reference>
<dbReference type="KEGG" id="bfm:BP422_21320"/>
<keyword evidence="1" id="KW-1133">Transmembrane helix</keyword>
<protein>
    <submittedName>
        <fullName evidence="2">Uncharacterized protein</fullName>
    </submittedName>
</protein>
<dbReference type="AlphaFoldDB" id="A0A220ML84"/>
<sequence>MLGAKNTTGEYPLCPLSLYKKMMMQRRYVRMIEAALIGAAVLLVGVIIGQIGLSQRLRKDARVNENR</sequence>
<proteinExistence type="predicted"/>
<dbReference type="EMBL" id="CP018145">
    <property type="protein sequence ID" value="ASJ55868.1"/>
    <property type="molecule type" value="Genomic_DNA"/>
</dbReference>
<keyword evidence="1" id="KW-0812">Transmembrane</keyword>
<keyword evidence="1" id="KW-0472">Membrane</keyword>
<dbReference type="Proteomes" id="UP000197781">
    <property type="component" value="Chromosome"/>
</dbReference>
<organism evidence="2 3">
    <name type="scientific">Brevibacillus formosus</name>
    <dbReference type="NCBI Taxonomy" id="54913"/>
    <lineage>
        <taxon>Bacteria</taxon>
        <taxon>Bacillati</taxon>
        <taxon>Bacillota</taxon>
        <taxon>Bacilli</taxon>
        <taxon>Bacillales</taxon>
        <taxon>Paenibacillaceae</taxon>
        <taxon>Brevibacillus</taxon>
    </lineage>
</organism>